<evidence type="ECO:0000313" key="9">
    <source>
        <dbReference type="WBParaSite" id="NBR_0001874901-mRNA-1"/>
    </source>
</evidence>
<reference evidence="9" key="1">
    <citation type="submission" date="2016-04" db="UniProtKB">
        <authorList>
            <consortium name="WormBaseParasite"/>
        </authorList>
    </citation>
    <scope>IDENTIFICATION</scope>
</reference>
<evidence type="ECO:0000256" key="3">
    <source>
        <dbReference type="ARBA" id="ARBA00022989"/>
    </source>
</evidence>
<evidence type="ECO:0000259" key="6">
    <source>
        <dbReference type="PROSITE" id="PS50262"/>
    </source>
</evidence>
<dbReference type="WBParaSite" id="NBR_0001874901-mRNA-1">
    <property type="protein sequence ID" value="NBR_0001874901-mRNA-1"/>
    <property type="gene ID" value="NBR_0001874901"/>
</dbReference>
<dbReference type="InterPro" id="IPR017452">
    <property type="entry name" value="GPCR_Rhodpsn_7TM"/>
</dbReference>
<evidence type="ECO:0000313" key="8">
    <source>
        <dbReference type="Proteomes" id="UP000271162"/>
    </source>
</evidence>
<evidence type="ECO:0000256" key="5">
    <source>
        <dbReference type="SAM" id="Phobius"/>
    </source>
</evidence>
<dbReference type="AlphaFoldDB" id="A0A158R3P6"/>
<organism evidence="9">
    <name type="scientific">Nippostrongylus brasiliensis</name>
    <name type="common">Rat hookworm</name>
    <dbReference type="NCBI Taxonomy" id="27835"/>
    <lineage>
        <taxon>Eukaryota</taxon>
        <taxon>Metazoa</taxon>
        <taxon>Ecdysozoa</taxon>
        <taxon>Nematoda</taxon>
        <taxon>Chromadorea</taxon>
        <taxon>Rhabditida</taxon>
        <taxon>Rhabditina</taxon>
        <taxon>Rhabditomorpha</taxon>
        <taxon>Strongyloidea</taxon>
        <taxon>Heligmosomidae</taxon>
        <taxon>Nippostrongylus</taxon>
    </lineage>
</organism>
<dbReference type="Proteomes" id="UP000271162">
    <property type="component" value="Unassembled WGS sequence"/>
</dbReference>
<dbReference type="PROSITE" id="PS50262">
    <property type="entry name" value="G_PROTEIN_RECEP_F1_2"/>
    <property type="match status" value="1"/>
</dbReference>
<name>A0A158R3P6_NIPBR</name>
<dbReference type="EMBL" id="UYSL01023647">
    <property type="protein sequence ID" value="VDL82475.1"/>
    <property type="molecule type" value="Genomic_DNA"/>
</dbReference>
<dbReference type="Gene3D" id="1.20.1070.10">
    <property type="entry name" value="Rhodopsin 7-helix transmembrane proteins"/>
    <property type="match status" value="1"/>
</dbReference>
<sequence length="115" mass="13058">MDAALRKVIFTVLLLTAIYVLCWSPYWVSMFAHNIFAMEKRSMIIVSYFIHLLPYVSCVAYPLIFTLLNRGIEGFSFQVETATTTFTGLLKSLDKPNTAFIPSGSRIHTWASSRV</sequence>
<accession>A0A158R3P6</accession>
<evidence type="ECO:0000256" key="4">
    <source>
        <dbReference type="ARBA" id="ARBA00023136"/>
    </source>
</evidence>
<feature type="transmembrane region" description="Helical" evidence="5">
    <location>
        <begin position="7"/>
        <end position="28"/>
    </location>
</feature>
<gene>
    <name evidence="7" type="ORF">NBR_LOCUS18750</name>
</gene>
<evidence type="ECO:0000313" key="7">
    <source>
        <dbReference type="EMBL" id="VDL82475.1"/>
    </source>
</evidence>
<keyword evidence="8" id="KW-1185">Reference proteome</keyword>
<keyword evidence="2 5" id="KW-0812">Transmembrane</keyword>
<dbReference type="CDD" id="cd00637">
    <property type="entry name" value="7tm_classA_rhodopsin-like"/>
    <property type="match status" value="1"/>
</dbReference>
<feature type="domain" description="G-protein coupled receptors family 1 profile" evidence="6">
    <location>
        <begin position="1"/>
        <end position="65"/>
    </location>
</feature>
<evidence type="ECO:0000256" key="1">
    <source>
        <dbReference type="ARBA" id="ARBA00004370"/>
    </source>
</evidence>
<dbReference type="STRING" id="27835.A0A158R3P6"/>
<dbReference type="SUPFAM" id="SSF81321">
    <property type="entry name" value="Family A G protein-coupled receptor-like"/>
    <property type="match status" value="1"/>
</dbReference>
<keyword evidence="3 5" id="KW-1133">Transmembrane helix</keyword>
<evidence type="ECO:0000256" key="2">
    <source>
        <dbReference type="ARBA" id="ARBA00022692"/>
    </source>
</evidence>
<reference evidence="7 8" key="2">
    <citation type="submission" date="2018-11" db="EMBL/GenBank/DDBJ databases">
        <authorList>
            <consortium name="Pathogen Informatics"/>
        </authorList>
    </citation>
    <scope>NUCLEOTIDE SEQUENCE [LARGE SCALE GENOMIC DNA]</scope>
</reference>
<feature type="transmembrane region" description="Helical" evidence="5">
    <location>
        <begin position="48"/>
        <end position="68"/>
    </location>
</feature>
<keyword evidence="4 5" id="KW-0472">Membrane</keyword>
<proteinExistence type="predicted"/>
<protein>
    <submittedName>
        <fullName evidence="9">Probable G-protein coupled receptor (inferred by orthology to a C. elegans protein)</fullName>
    </submittedName>
</protein>
<dbReference type="GO" id="GO:0016020">
    <property type="term" value="C:membrane"/>
    <property type="evidence" value="ECO:0007669"/>
    <property type="project" value="UniProtKB-SubCell"/>
</dbReference>
<comment type="subcellular location">
    <subcellularLocation>
        <location evidence="1">Membrane</location>
    </subcellularLocation>
</comment>